<sequence length="371" mass="39337">MWHLESTWQVLLMGSGMQLSFSNKVSTVPQFLSFDGARDDKPRKATHDTLLSSGFMTIPTADPNKKPHPGLTQKQGGNHYAATTYGLQQLDGHQSRLSHEARIFPSSSQPNHTITVSMNTPLLQPHLASAGQNIIGHTINPQPFTGVPIMAAPVSVVPPSSPIIGTTDLRNAAKSSRAPAQLTIFYAGSVCVYDDVSPDKAQAIMLLAGNGSSATQSKTAPVTQPQTHTPRPCTLSPFSCLPNHLSVTSHVSLQPVAGSSGTNELTAATRIGALASTNNQPDPPKLVNPAGRILWYSAFVSESLMLSFLAVAVPQARKASLARFLEKRKERVSNTSPYNICKKSPESGPLASDGISFSVTSAGSSPLQAIN</sequence>
<dbReference type="PANTHER" id="PTHR33077:SF125">
    <property type="entry name" value="PROTEIN TIFY"/>
    <property type="match status" value="1"/>
</dbReference>
<comment type="domain">
    <text evidence="2">The jas domain is required for interaction with COI1.</text>
</comment>
<dbReference type="Pfam" id="PF06200">
    <property type="entry name" value="tify"/>
    <property type="match status" value="1"/>
</dbReference>
<evidence type="ECO:0000313" key="5">
    <source>
        <dbReference type="Proteomes" id="UP000325315"/>
    </source>
</evidence>
<protein>
    <recommendedName>
        <fullName evidence="2">Protein TIFY</fullName>
    </recommendedName>
    <alternativeName>
        <fullName evidence="2">Jasmonate ZIM domain-containing protein</fullName>
    </alternativeName>
</protein>
<keyword evidence="2" id="KW-0539">Nucleus</keyword>
<evidence type="ECO:0000256" key="1">
    <source>
        <dbReference type="ARBA" id="ARBA00008614"/>
    </source>
</evidence>
<keyword evidence="2" id="KW-1184">Jasmonic acid signaling pathway</keyword>
<accession>A0A5B6URX6</accession>
<dbReference type="AlphaFoldDB" id="A0A5B6URX6"/>
<dbReference type="PANTHER" id="PTHR33077">
    <property type="entry name" value="PROTEIN TIFY 4A-RELATED-RELATED"/>
    <property type="match status" value="1"/>
</dbReference>
<dbReference type="Pfam" id="PF09425">
    <property type="entry name" value="Jas_motif"/>
    <property type="match status" value="1"/>
</dbReference>
<comment type="function">
    <text evidence="2">Repressor of jasmonate responses.</text>
</comment>
<reference evidence="5" key="1">
    <citation type="journal article" date="2019" name="Plant Biotechnol. J.">
        <title>Genome sequencing of the Australian wild diploid species Gossypium australe highlights disease resistance and delayed gland morphogenesis.</title>
        <authorList>
            <person name="Cai Y."/>
            <person name="Cai X."/>
            <person name="Wang Q."/>
            <person name="Wang P."/>
            <person name="Zhang Y."/>
            <person name="Cai C."/>
            <person name="Xu Y."/>
            <person name="Wang K."/>
            <person name="Zhou Z."/>
            <person name="Wang C."/>
            <person name="Geng S."/>
            <person name="Li B."/>
            <person name="Dong Q."/>
            <person name="Hou Y."/>
            <person name="Wang H."/>
            <person name="Ai P."/>
            <person name="Liu Z."/>
            <person name="Yi F."/>
            <person name="Sun M."/>
            <person name="An G."/>
            <person name="Cheng J."/>
            <person name="Zhang Y."/>
            <person name="Shi Q."/>
            <person name="Xie Y."/>
            <person name="Shi X."/>
            <person name="Chang Y."/>
            <person name="Huang F."/>
            <person name="Chen Y."/>
            <person name="Hong S."/>
            <person name="Mi L."/>
            <person name="Sun Q."/>
            <person name="Zhang L."/>
            <person name="Zhou B."/>
            <person name="Peng R."/>
            <person name="Zhang X."/>
            <person name="Liu F."/>
        </authorList>
    </citation>
    <scope>NUCLEOTIDE SEQUENCE [LARGE SCALE GENOMIC DNA]</scope>
    <source>
        <strain evidence="5">cv. PA1801</strain>
    </source>
</reference>
<dbReference type="GO" id="GO:0005634">
    <property type="term" value="C:nucleus"/>
    <property type="evidence" value="ECO:0007669"/>
    <property type="project" value="UniProtKB-SubCell"/>
</dbReference>
<evidence type="ECO:0000313" key="4">
    <source>
        <dbReference type="EMBL" id="KAA3459717.1"/>
    </source>
</evidence>
<dbReference type="GO" id="GO:0031347">
    <property type="term" value="P:regulation of defense response"/>
    <property type="evidence" value="ECO:0007669"/>
    <property type="project" value="UniProtKB-UniRule"/>
</dbReference>
<dbReference type="InterPro" id="IPR010399">
    <property type="entry name" value="Tify_dom"/>
</dbReference>
<comment type="similarity">
    <text evidence="1 2">Belongs to the TIFY/JAZ family.</text>
</comment>
<evidence type="ECO:0000259" key="3">
    <source>
        <dbReference type="PROSITE" id="PS51320"/>
    </source>
</evidence>
<feature type="domain" description="Tify" evidence="3">
    <location>
        <begin position="175"/>
        <end position="210"/>
    </location>
</feature>
<dbReference type="EMBL" id="SMMG02000009">
    <property type="protein sequence ID" value="KAA3459717.1"/>
    <property type="molecule type" value="Genomic_DNA"/>
</dbReference>
<proteinExistence type="inferred from homology"/>
<dbReference type="PROSITE" id="PS51320">
    <property type="entry name" value="TIFY"/>
    <property type="match status" value="1"/>
</dbReference>
<comment type="subcellular location">
    <subcellularLocation>
        <location evidence="2">Nucleus</location>
    </subcellularLocation>
</comment>
<comment type="caution">
    <text evidence="4">The sequence shown here is derived from an EMBL/GenBank/DDBJ whole genome shotgun (WGS) entry which is preliminary data.</text>
</comment>
<dbReference type="InterPro" id="IPR018467">
    <property type="entry name" value="CCT_CS"/>
</dbReference>
<evidence type="ECO:0000256" key="2">
    <source>
        <dbReference type="RuleBase" id="RU369065"/>
    </source>
</evidence>
<dbReference type="OrthoDB" id="1939212at2759"/>
<keyword evidence="5" id="KW-1185">Reference proteome</keyword>
<dbReference type="GO" id="GO:0009611">
    <property type="term" value="P:response to wounding"/>
    <property type="evidence" value="ECO:0007669"/>
    <property type="project" value="UniProtKB-UniRule"/>
</dbReference>
<dbReference type="GO" id="GO:2000022">
    <property type="term" value="P:regulation of jasmonic acid mediated signaling pathway"/>
    <property type="evidence" value="ECO:0007669"/>
    <property type="project" value="UniProtKB-UniRule"/>
</dbReference>
<organism evidence="4 5">
    <name type="scientific">Gossypium australe</name>
    <dbReference type="NCBI Taxonomy" id="47621"/>
    <lineage>
        <taxon>Eukaryota</taxon>
        <taxon>Viridiplantae</taxon>
        <taxon>Streptophyta</taxon>
        <taxon>Embryophyta</taxon>
        <taxon>Tracheophyta</taxon>
        <taxon>Spermatophyta</taxon>
        <taxon>Magnoliopsida</taxon>
        <taxon>eudicotyledons</taxon>
        <taxon>Gunneridae</taxon>
        <taxon>Pentapetalae</taxon>
        <taxon>rosids</taxon>
        <taxon>malvids</taxon>
        <taxon>Malvales</taxon>
        <taxon>Malvaceae</taxon>
        <taxon>Malvoideae</taxon>
        <taxon>Gossypium</taxon>
    </lineage>
</organism>
<dbReference type="SMART" id="SM00979">
    <property type="entry name" value="TIFY"/>
    <property type="match status" value="1"/>
</dbReference>
<dbReference type="InterPro" id="IPR040390">
    <property type="entry name" value="TIFY/JAZ"/>
</dbReference>
<name>A0A5B6URX6_9ROSI</name>
<gene>
    <name evidence="4" type="ORF">EPI10_026450</name>
</gene>
<dbReference type="Proteomes" id="UP000325315">
    <property type="component" value="Unassembled WGS sequence"/>
</dbReference>